<dbReference type="InterPro" id="IPR008271">
    <property type="entry name" value="Ser/Thr_kinase_AS"/>
</dbReference>
<organism evidence="2 3">
    <name type="scientific">Calocera cornea HHB12733</name>
    <dbReference type="NCBI Taxonomy" id="1353952"/>
    <lineage>
        <taxon>Eukaryota</taxon>
        <taxon>Fungi</taxon>
        <taxon>Dikarya</taxon>
        <taxon>Basidiomycota</taxon>
        <taxon>Agaricomycotina</taxon>
        <taxon>Dacrymycetes</taxon>
        <taxon>Dacrymycetales</taxon>
        <taxon>Dacrymycetaceae</taxon>
        <taxon>Calocera</taxon>
    </lineage>
</organism>
<dbReference type="Pfam" id="PF00069">
    <property type="entry name" value="Pkinase"/>
    <property type="match status" value="1"/>
</dbReference>
<evidence type="ECO:0000313" key="2">
    <source>
        <dbReference type="EMBL" id="KZT55388.1"/>
    </source>
</evidence>
<dbReference type="PROSITE" id="PS00108">
    <property type="entry name" value="PROTEIN_KINASE_ST"/>
    <property type="match status" value="1"/>
</dbReference>
<dbReference type="PANTHER" id="PTHR44329:SF214">
    <property type="entry name" value="PROTEIN KINASE DOMAIN-CONTAINING PROTEIN"/>
    <property type="match status" value="1"/>
</dbReference>
<proteinExistence type="predicted"/>
<keyword evidence="3" id="KW-1185">Reference proteome</keyword>
<dbReference type="SUPFAM" id="SSF56112">
    <property type="entry name" value="Protein kinase-like (PK-like)"/>
    <property type="match status" value="1"/>
</dbReference>
<dbReference type="Gene3D" id="1.10.510.10">
    <property type="entry name" value="Transferase(Phosphotransferase) domain 1"/>
    <property type="match status" value="1"/>
</dbReference>
<dbReference type="InterPro" id="IPR000719">
    <property type="entry name" value="Prot_kinase_dom"/>
</dbReference>
<accession>A0A165ERI4</accession>
<feature type="domain" description="Protein kinase" evidence="1">
    <location>
        <begin position="67"/>
        <end position="289"/>
    </location>
</feature>
<sequence length="289" mass="32312">MLGKETGVRRYSACLWNLPDRGRPCMLVQLKAIPITDALQCTYEWTLPNIFQSFPASFNLTEQLALDLTAPSADEGGFASVFRTRLTSGELVAVKVFFERKRPPARVHELSAREALTWSGLKHPNIVPLLGLADWAKIRNGVYAQLCMISPWMSGGNIMYYIEQHPEVPRLPWLLDIVHAVTYLHSLPSGPIVHGDLKGNNVLIHVERHSRPVARLTDFGLSQIVEVSRKENIATTSTAGSGNARWLAFERLNPTRYGLRQSNSKSTQSDVFEMAHLDRLPAFQGQIGL</sequence>
<dbReference type="GO" id="GO:0005524">
    <property type="term" value="F:ATP binding"/>
    <property type="evidence" value="ECO:0007669"/>
    <property type="project" value="InterPro"/>
</dbReference>
<evidence type="ECO:0000313" key="3">
    <source>
        <dbReference type="Proteomes" id="UP000076842"/>
    </source>
</evidence>
<dbReference type="InParanoid" id="A0A165ERI4"/>
<dbReference type="InterPro" id="IPR011009">
    <property type="entry name" value="Kinase-like_dom_sf"/>
</dbReference>
<name>A0A165ERI4_9BASI</name>
<dbReference type="GO" id="GO:0004674">
    <property type="term" value="F:protein serine/threonine kinase activity"/>
    <property type="evidence" value="ECO:0007669"/>
    <property type="project" value="TreeGrafter"/>
</dbReference>
<dbReference type="InterPro" id="IPR051681">
    <property type="entry name" value="Ser/Thr_Kinases-Pseudokinases"/>
</dbReference>
<reference evidence="2 3" key="1">
    <citation type="journal article" date="2016" name="Mol. Biol. Evol.">
        <title>Comparative Genomics of Early-Diverging Mushroom-Forming Fungi Provides Insights into the Origins of Lignocellulose Decay Capabilities.</title>
        <authorList>
            <person name="Nagy L.G."/>
            <person name="Riley R."/>
            <person name="Tritt A."/>
            <person name="Adam C."/>
            <person name="Daum C."/>
            <person name="Floudas D."/>
            <person name="Sun H."/>
            <person name="Yadav J.S."/>
            <person name="Pangilinan J."/>
            <person name="Larsson K.H."/>
            <person name="Matsuura K."/>
            <person name="Barry K."/>
            <person name="Labutti K."/>
            <person name="Kuo R."/>
            <person name="Ohm R.A."/>
            <person name="Bhattacharya S.S."/>
            <person name="Shirouzu T."/>
            <person name="Yoshinaga Y."/>
            <person name="Martin F.M."/>
            <person name="Grigoriev I.V."/>
            <person name="Hibbett D.S."/>
        </authorList>
    </citation>
    <scope>NUCLEOTIDE SEQUENCE [LARGE SCALE GENOMIC DNA]</scope>
    <source>
        <strain evidence="2 3">HHB12733</strain>
    </source>
</reference>
<protein>
    <submittedName>
        <fullName evidence="2">Kinase-like protein</fullName>
    </submittedName>
</protein>
<evidence type="ECO:0000259" key="1">
    <source>
        <dbReference type="PROSITE" id="PS50011"/>
    </source>
</evidence>
<dbReference type="STRING" id="1353952.A0A165ERI4"/>
<dbReference type="PROSITE" id="PS50011">
    <property type="entry name" value="PROTEIN_KINASE_DOM"/>
    <property type="match status" value="1"/>
</dbReference>
<keyword evidence="2" id="KW-0808">Transferase</keyword>
<dbReference type="EMBL" id="KV423996">
    <property type="protein sequence ID" value="KZT55388.1"/>
    <property type="molecule type" value="Genomic_DNA"/>
</dbReference>
<keyword evidence="2" id="KW-0418">Kinase</keyword>
<dbReference type="OrthoDB" id="4062651at2759"/>
<dbReference type="Proteomes" id="UP000076842">
    <property type="component" value="Unassembled WGS sequence"/>
</dbReference>
<gene>
    <name evidence="2" type="ORF">CALCODRAFT_355436</name>
</gene>
<dbReference type="PANTHER" id="PTHR44329">
    <property type="entry name" value="SERINE/THREONINE-PROTEIN KINASE TNNI3K-RELATED"/>
    <property type="match status" value="1"/>
</dbReference>
<dbReference type="SMART" id="SM00220">
    <property type="entry name" value="S_TKc"/>
    <property type="match status" value="1"/>
</dbReference>
<dbReference type="AlphaFoldDB" id="A0A165ERI4"/>